<dbReference type="InterPro" id="IPR050490">
    <property type="entry name" value="Bact_solute-bd_prot1"/>
</dbReference>
<proteinExistence type="predicted"/>
<keyword evidence="3" id="KW-1185">Reference proteome</keyword>
<dbReference type="STRING" id="155974.SAMN04487818_110135"/>
<dbReference type="EMBL" id="FOGI01000010">
    <property type="protein sequence ID" value="SES32439.1"/>
    <property type="molecule type" value="Genomic_DNA"/>
</dbReference>
<dbReference type="Gene3D" id="3.40.190.10">
    <property type="entry name" value="Periplasmic binding protein-like II"/>
    <property type="match status" value="1"/>
</dbReference>
<feature type="signal peptide" evidence="1">
    <location>
        <begin position="1"/>
        <end position="27"/>
    </location>
</feature>
<dbReference type="Pfam" id="PF13416">
    <property type="entry name" value="SBP_bac_8"/>
    <property type="match status" value="1"/>
</dbReference>
<name>A0A1H9WF73_9PSEU</name>
<sequence length="430" mass="46004">MRRQPWRVRALAIATATALITTPSACGTGIAAREPGAPLELSIATFTEFGYEDLLIEYQQKHPGIKVRHQRTGQGGTYHQQLFTRLGAGSGLTDVVAIEEGHLSDALAASRLFQDLAVIGPRDVTGNRWLDWKYAAAKARDGSLIGYGTDIGPLAMCYRVDLFAAAGLPTDPELVKPLFSSWDSYFAAGDDYAARTGKPWFDSAAQIFNAMHNQLATGYFDTDDTLVVATNPAIRQNWDAVTAATRRGQSAGLTAFSAEWEAGFRAGAFATKTCPSWMLGVIKAQAGPANAGRWAVTGAFPGGGGNWGGSYLAVPKQSAHPREAAELAAWLTAPEQQIRAFARTGNFPSQVEALTSPRLLGTVDEYFGGARTGELFAAQARKVSAPQYKGPGDGRIQEAVVTPALRAVEQGTTPEEGWRRLVQGAEKIAR</sequence>
<gene>
    <name evidence="2" type="ORF">SAMN04487818_110135</name>
</gene>
<dbReference type="AlphaFoldDB" id="A0A1H9WF73"/>
<dbReference type="SUPFAM" id="SSF53850">
    <property type="entry name" value="Periplasmic binding protein-like II"/>
    <property type="match status" value="1"/>
</dbReference>
<evidence type="ECO:0000256" key="1">
    <source>
        <dbReference type="SAM" id="SignalP"/>
    </source>
</evidence>
<dbReference type="PANTHER" id="PTHR43649:SF32">
    <property type="entry name" value="SUGAR BINDING SECRETED PROTEIN"/>
    <property type="match status" value="1"/>
</dbReference>
<evidence type="ECO:0000313" key="3">
    <source>
        <dbReference type="Proteomes" id="UP000199051"/>
    </source>
</evidence>
<keyword evidence="1" id="KW-0732">Signal</keyword>
<dbReference type="RefSeq" id="WP_092782711.1">
    <property type="nucleotide sequence ID" value="NZ_FOGI01000010.1"/>
</dbReference>
<dbReference type="InterPro" id="IPR006059">
    <property type="entry name" value="SBP"/>
</dbReference>
<evidence type="ECO:0000313" key="2">
    <source>
        <dbReference type="EMBL" id="SES32439.1"/>
    </source>
</evidence>
<dbReference type="Proteomes" id="UP000199051">
    <property type="component" value="Unassembled WGS sequence"/>
</dbReference>
<reference evidence="3" key="1">
    <citation type="submission" date="2016-10" db="EMBL/GenBank/DDBJ databases">
        <authorList>
            <person name="Varghese N."/>
            <person name="Submissions S."/>
        </authorList>
    </citation>
    <scope>NUCLEOTIDE SEQUENCE [LARGE SCALE GENOMIC DNA]</scope>
    <source>
        <strain evidence="3">DSM 44260</strain>
    </source>
</reference>
<dbReference type="PANTHER" id="PTHR43649">
    <property type="entry name" value="ARABINOSE-BINDING PROTEIN-RELATED"/>
    <property type="match status" value="1"/>
</dbReference>
<feature type="chain" id="PRO_5011789589" evidence="1">
    <location>
        <begin position="28"/>
        <end position="430"/>
    </location>
</feature>
<accession>A0A1H9WF73</accession>
<organism evidence="2 3">
    <name type="scientific">Actinokineospora terrae</name>
    <dbReference type="NCBI Taxonomy" id="155974"/>
    <lineage>
        <taxon>Bacteria</taxon>
        <taxon>Bacillati</taxon>
        <taxon>Actinomycetota</taxon>
        <taxon>Actinomycetes</taxon>
        <taxon>Pseudonocardiales</taxon>
        <taxon>Pseudonocardiaceae</taxon>
        <taxon>Actinokineospora</taxon>
    </lineage>
</organism>
<protein>
    <submittedName>
        <fullName evidence="2">Cellobiose-binding protein</fullName>
    </submittedName>
</protein>